<proteinExistence type="predicted"/>
<keyword evidence="3" id="KW-1185">Reference proteome</keyword>
<name>A0ABQ9YTM2_9CRUS</name>
<evidence type="ECO:0000313" key="3">
    <source>
        <dbReference type="Proteomes" id="UP001234178"/>
    </source>
</evidence>
<evidence type="ECO:0000313" key="2">
    <source>
        <dbReference type="EMBL" id="KAK4003998.1"/>
    </source>
</evidence>
<organism evidence="2 3">
    <name type="scientific">Daphnia magna</name>
    <dbReference type="NCBI Taxonomy" id="35525"/>
    <lineage>
        <taxon>Eukaryota</taxon>
        <taxon>Metazoa</taxon>
        <taxon>Ecdysozoa</taxon>
        <taxon>Arthropoda</taxon>
        <taxon>Crustacea</taxon>
        <taxon>Branchiopoda</taxon>
        <taxon>Diplostraca</taxon>
        <taxon>Cladocera</taxon>
        <taxon>Anomopoda</taxon>
        <taxon>Daphniidae</taxon>
        <taxon>Daphnia</taxon>
    </lineage>
</organism>
<accession>A0ABQ9YTM2</accession>
<feature type="compositionally biased region" description="Basic residues" evidence="1">
    <location>
        <begin position="42"/>
        <end position="53"/>
    </location>
</feature>
<protein>
    <submittedName>
        <fullName evidence="2">Uncharacterized protein</fullName>
    </submittedName>
</protein>
<comment type="caution">
    <text evidence="2">The sequence shown here is derived from an EMBL/GenBank/DDBJ whole genome shotgun (WGS) entry which is preliminary data.</text>
</comment>
<dbReference type="Proteomes" id="UP001234178">
    <property type="component" value="Unassembled WGS sequence"/>
</dbReference>
<sequence>MEHEKSVSEISWTMELASHVPTVCSVVGKNKNRGRSAEGNQKQKKRRNKHKAQKSNVFVNVPAPEVATQEEAIGDGDLLILDVMPSTSGDITSHKTDVVADASGNEGDISTRHPLNIHLGSATYQRIEQGLTQGLRICAGIWWL</sequence>
<gene>
    <name evidence="2" type="ORF">OUZ56_005742</name>
</gene>
<reference evidence="2 3" key="1">
    <citation type="journal article" date="2023" name="Nucleic Acids Res.">
        <title>The hologenome of Daphnia magna reveals possible DNA methylation and microbiome-mediated evolution of the host genome.</title>
        <authorList>
            <person name="Chaturvedi A."/>
            <person name="Li X."/>
            <person name="Dhandapani V."/>
            <person name="Marshall H."/>
            <person name="Kissane S."/>
            <person name="Cuenca-Cambronero M."/>
            <person name="Asole G."/>
            <person name="Calvet F."/>
            <person name="Ruiz-Romero M."/>
            <person name="Marangio P."/>
            <person name="Guigo R."/>
            <person name="Rago D."/>
            <person name="Mirbahai L."/>
            <person name="Eastwood N."/>
            <person name="Colbourne J.K."/>
            <person name="Zhou J."/>
            <person name="Mallon E."/>
            <person name="Orsini L."/>
        </authorList>
    </citation>
    <scope>NUCLEOTIDE SEQUENCE [LARGE SCALE GENOMIC DNA]</scope>
    <source>
        <strain evidence="2">LRV0_1</strain>
    </source>
</reference>
<dbReference type="EMBL" id="JAOYFB010000001">
    <property type="protein sequence ID" value="KAK4003998.1"/>
    <property type="molecule type" value="Genomic_DNA"/>
</dbReference>
<feature type="region of interest" description="Disordered" evidence="1">
    <location>
        <begin position="24"/>
        <end position="63"/>
    </location>
</feature>
<evidence type="ECO:0000256" key="1">
    <source>
        <dbReference type="SAM" id="MobiDB-lite"/>
    </source>
</evidence>